<accession>A0A9N9CKR9</accession>
<evidence type="ECO:0000256" key="1">
    <source>
        <dbReference type="SAM" id="MobiDB-lite"/>
    </source>
</evidence>
<protein>
    <submittedName>
        <fullName evidence="2">8793_t:CDS:1</fullName>
    </submittedName>
</protein>
<feature type="compositionally biased region" description="Basic residues" evidence="1">
    <location>
        <begin position="14"/>
        <end position="26"/>
    </location>
</feature>
<dbReference type="EMBL" id="CAJVPI010001264">
    <property type="protein sequence ID" value="CAG8603840.1"/>
    <property type="molecule type" value="Genomic_DNA"/>
</dbReference>
<dbReference type="OrthoDB" id="10388080at2759"/>
<organism evidence="2 3">
    <name type="scientific">Paraglomus brasilianum</name>
    <dbReference type="NCBI Taxonomy" id="144538"/>
    <lineage>
        <taxon>Eukaryota</taxon>
        <taxon>Fungi</taxon>
        <taxon>Fungi incertae sedis</taxon>
        <taxon>Mucoromycota</taxon>
        <taxon>Glomeromycotina</taxon>
        <taxon>Glomeromycetes</taxon>
        <taxon>Paraglomerales</taxon>
        <taxon>Paraglomeraceae</taxon>
        <taxon>Paraglomus</taxon>
    </lineage>
</organism>
<feature type="region of interest" description="Disordered" evidence="1">
    <location>
        <begin position="1"/>
        <end position="26"/>
    </location>
</feature>
<dbReference type="Proteomes" id="UP000789739">
    <property type="component" value="Unassembled WGS sequence"/>
</dbReference>
<name>A0A9N9CKR9_9GLOM</name>
<reference evidence="2" key="1">
    <citation type="submission" date="2021-06" db="EMBL/GenBank/DDBJ databases">
        <authorList>
            <person name="Kallberg Y."/>
            <person name="Tangrot J."/>
            <person name="Rosling A."/>
        </authorList>
    </citation>
    <scope>NUCLEOTIDE SEQUENCE</scope>
    <source>
        <strain evidence="2">BR232B</strain>
    </source>
</reference>
<evidence type="ECO:0000313" key="3">
    <source>
        <dbReference type="Proteomes" id="UP000789739"/>
    </source>
</evidence>
<comment type="caution">
    <text evidence="2">The sequence shown here is derived from an EMBL/GenBank/DDBJ whole genome shotgun (WGS) entry which is preliminary data.</text>
</comment>
<dbReference type="AlphaFoldDB" id="A0A9N9CKR9"/>
<sequence length="142" mass="15641">DLPTTSLTFETRKSRGKPRGKLRGKQPRAKIVDYVPANEILPLPVSVSTVDGAPNNYLVKSSLYSTGYKNYGKFTTKLTCEDGVSVKSINPKFGKNESDSLRSDFKLVVPSNKKIVTCIRHVAEGDTSMIISFSFNPVHDSD</sequence>
<keyword evidence="3" id="KW-1185">Reference proteome</keyword>
<evidence type="ECO:0000313" key="2">
    <source>
        <dbReference type="EMBL" id="CAG8603840.1"/>
    </source>
</evidence>
<proteinExistence type="predicted"/>
<gene>
    <name evidence="2" type="ORF">PBRASI_LOCUS7792</name>
</gene>
<feature type="non-terminal residue" evidence="2">
    <location>
        <position position="142"/>
    </location>
</feature>